<comment type="caution">
    <text evidence="1">The sequence shown here is derived from an EMBL/GenBank/DDBJ whole genome shotgun (WGS) entry which is preliminary data.</text>
</comment>
<dbReference type="Proteomes" id="UP000539642">
    <property type="component" value="Unassembled WGS sequence"/>
</dbReference>
<organism evidence="1 2">
    <name type="scientific">Desulfoprunum benzoelyticum</name>
    <dbReference type="NCBI Taxonomy" id="1506996"/>
    <lineage>
        <taxon>Bacteria</taxon>
        <taxon>Pseudomonadati</taxon>
        <taxon>Thermodesulfobacteriota</taxon>
        <taxon>Desulfobulbia</taxon>
        <taxon>Desulfobulbales</taxon>
        <taxon>Desulfobulbaceae</taxon>
        <taxon>Desulfoprunum</taxon>
    </lineage>
</organism>
<name>A0A840UV17_9BACT</name>
<keyword evidence="2" id="KW-1185">Reference proteome</keyword>
<accession>A0A840UV17</accession>
<dbReference type="EMBL" id="JACHEO010000028">
    <property type="protein sequence ID" value="MBB5349535.1"/>
    <property type="molecule type" value="Genomic_DNA"/>
</dbReference>
<proteinExistence type="predicted"/>
<evidence type="ECO:0000313" key="2">
    <source>
        <dbReference type="Proteomes" id="UP000539642"/>
    </source>
</evidence>
<reference evidence="1 2" key="1">
    <citation type="submission" date="2020-08" db="EMBL/GenBank/DDBJ databases">
        <title>Genomic Encyclopedia of Type Strains, Phase IV (KMG-IV): sequencing the most valuable type-strain genomes for metagenomic binning, comparative biology and taxonomic classification.</title>
        <authorList>
            <person name="Goeker M."/>
        </authorList>
    </citation>
    <scope>NUCLEOTIDE SEQUENCE [LARGE SCALE GENOMIC DNA]</scope>
    <source>
        <strain evidence="1 2">DSM 28570</strain>
    </source>
</reference>
<dbReference type="RefSeq" id="WP_183352319.1">
    <property type="nucleotide sequence ID" value="NZ_JACHEO010000028.1"/>
</dbReference>
<dbReference type="AlphaFoldDB" id="A0A840UV17"/>
<protein>
    <submittedName>
        <fullName evidence="1">Uncharacterized protein</fullName>
    </submittedName>
</protein>
<sequence length="861" mass="96569">MKLSNSNCIGVDLTQSVPHIAVASGSAKVESSIPASSPPAALLPVLRGESIIAGAVAHTHRRGIGGNWPPECQVPVGGNFKNGTGRVPLVCAWTRLANLSSQTFSGVLGDTEVSWQPSGQIKLGALSEKIISDSVQAWEKKYHSKKTVVVVPDSLGEAAQQALIDNCGSFLIPRPIAVAMSWCRKNADKFSEAVTQSPRGATLGHLLVVTLTFDQWEVVPIEIRIMAYKEKIWLIPVRNRVAGGGEFPRLGVNFFLAMATSKEESLQGIWKNVFGSGLLTENIDNHSSNMNLFQSVRDCITDGFSSRVEDLFHKLDLWGEIFTDSIKLSPGMFQDHLSVIYRKQLSCLPENAHGRCLGVVLDGSCSYIQIAKNRSLGEFVAGAFKDQEIAICNGAEAARGAAITAFALEHNLPSYRETIIPIDIHYHGKNEQGDYVNAYKLLVEGTTVEAGKEYKSKEPVRGLYIKQGERNITLTLRRSSERDLYLFRKVTAEIPKPTTFDEEVKIVAHLRPGQGFANVFVDSVNENVFRTRLDWRTMGNCEEPPPPPLAYLPEVSRVVHDEYMWRDAEYYVKVAIRELRGGGANLEGAMRDLRNQGKFNQWPMADDYDVYRGQQPQGDIFRHYGVCPSDGDLDSVSSPSLMREFANECEKKFVNIRIRPSERKQLQQTASWMYLACPQVIIVNVRKNLKNNLALISQEDLHTIGLCWSKSDDISMFFNALDQRLRQGTIGVNNWLRACRNIVRFRDAALHVDIIGNGQLNKIVDRILKILERQVEEENFSIIFNNCILTCLYLLKRRRYDKDFLNNESPEYDRIDQILRGLLKKQSKNLNDRQCSIIKTTLKFLRKEASLKDLDSSVLTG</sequence>
<gene>
    <name evidence="1" type="ORF">HNQ81_003291</name>
</gene>
<evidence type="ECO:0000313" key="1">
    <source>
        <dbReference type="EMBL" id="MBB5349535.1"/>
    </source>
</evidence>